<dbReference type="Pfam" id="PF19677">
    <property type="entry name" value="DUF6179"/>
    <property type="match status" value="1"/>
</dbReference>
<dbReference type="PATRIC" id="fig|999411.4.peg.2771"/>
<dbReference type="eggNOG" id="ENOG502Z852">
    <property type="taxonomic scope" value="Bacteria"/>
</dbReference>
<sequence length="400" mass="47038">MKENNIYLETLKDTKIDKISREERDIINLKLYKLLGKRIERYTMGDSSSVPIEIAEELLKSICFSLNKKVSEIDLLTIDDLEKVLEESWNEIEVEISKSKELLENVIKEDAEIENISYSDTIIEIGAGLKRYDYRFFAHEIKCSIDYQLSNPVNEKLQGIDYINEYLKRLLIENKFCNKFKKEKIEMILNSYCEDYKGLLINIFEPVFTNILGLQILNENIFEMEIRDIQRRILLEIFKNNSIKEIVLEAVDKICIELEIVDEFEKNYIKESGLNLVARINKGVEFNNLDNIFLNFKMKEDYIEEKFIGNASIEDEKLRALIEEIKSCRFIEDKLIIIHNEISSLEDLIEILNNCFLGGEISKVINSFTEEEKLILKYYLDNKEDSMESNTGWEKVLLDN</sequence>
<evidence type="ECO:0000313" key="2">
    <source>
        <dbReference type="Proteomes" id="UP000013097"/>
    </source>
</evidence>
<organism evidence="1 2">
    <name type="scientific">Clostridium thermobutyricum</name>
    <dbReference type="NCBI Taxonomy" id="29372"/>
    <lineage>
        <taxon>Bacteria</taxon>
        <taxon>Bacillati</taxon>
        <taxon>Bacillota</taxon>
        <taxon>Clostridia</taxon>
        <taxon>Eubacteriales</taxon>
        <taxon>Clostridiaceae</taxon>
        <taxon>Clostridium</taxon>
    </lineage>
</organism>
<comment type="caution">
    <text evidence="1">The sequence shown here is derived from an EMBL/GenBank/DDBJ whole genome shotgun (WGS) entry which is preliminary data.</text>
</comment>
<reference evidence="1 2" key="1">
    <citation type="submission" date="2013-01" db="EMBL/GenBank/DDBJ databases">
        <title>The Genome Sequence of Clostridium colicanis 209318.</title>
        <authorList>
            <consortium name="The Broad Institute Genome Sequencing Platform"/>
            <person name="Earl A."/>
            <person name="Ward D."/>
            <person name="Feldgarden M."/>
            <person name="Gevers D."/>
            <person name="Courvalin P."/>
            <person name="Lambert T."/>
            <person name="Walker B."/>
            <person name="Young S.K."/>
            <person name="Zeng Q."/>
            <person name="Gargeya S."/>
            <person name="Fitzgerald M."/>
            <person name="Haas B."/>
            <person name="Abouelleil A."/>
            <person name="Alvarado L."/>
            <person name="Arachchi H.M."/>
            <person name="Berlin A.M."/>
            <person name="Chapman S.B."/>
            <person name="Dewar J."/>
            <person name="Goldberg J."/>
            <person name="Griggs A."/>
            <person name="Gujja S."/>
            <person name="Hansen M."/>
            <person name="Howarth C."/>
            <person name="Imamovic A."/>
            <person name="Larimer J."/>
            <person name="McCowan C."/>
            <person name="Murphy C."/>
            <person name="Neiman D."/>
            <person name="Pearson M."/>
            <person name="Priest M."/>
            <person name="Roberts A."/>
            <person name="Saif S."/>
            <person name="Shea T."/>
            <person name="Sisk P."/>
            <person name="Sykes S."/>
            <person name="Wortman J."/>
            <person name="Nusbaum C."/>
            <person name="Birren B."/>
        </authorList>
    </citation>
    <scope>NUCLEOTIDE SEQUENCE [LARGE SCALE GENOMIC DNA]</scope>
    <source>
        <strain evidence="1 2">209318</strain>
    </source>
</reference>
<keyword evidence="2" id="KW-1185">Reference proteome</keyword>
<dbReference type="InterPro" id="IPR045751">
    <property type="entry name" value="DUF6179"/>
</dbReference>
<proteinExistence type="predicted"/>
<dbReference type="RefSeq" id="WP_002599294.1">
    <property type="nucleotide sequence ID" value="NZ_KB850958.1"/>
</dbReference>
<dbReference type="HOGENOM" id="CLU_048856_0_0_9"/>
<dbReference type="Proteomes" id="UP000013097">
    <property type="component" value="Unassembled WGS sequence"/>
</dbReference>
<accession>N9XJ74</accession>
<evidence type="ECO:0000313" key="1">
    <source>
        <dbReference type="EMBL" id="ENY99717.1"/>
    </source>
</evidence>
<protein>
    <submittedName>
        <fullName evidence="1">Uncharacterized protein</fullName>
    </submittedName>
</protein>
<dbReference type="AlphaFoldDB" id="N9XJ74"/>
<dbReference type="EMBL" id="AGYT01000019">
    <property type="protein sequence ID" value="ENY99717.1"/>
    <property type="molecule type" value="Genomic_DNA"/>
</dbReference>
<gene>
    <name evidence="1" type="ORF">HMPREF1092_02853</name>
</gene>
<name>N9XJ74_9CLOT</name>